<evidence type="ECO:0000313" key="5">
    <source>
        <dbReference type="EMBL" id="USQ79367.1"/>
    </source>
</evidence>
<dbReference type="PANTHER" id="PTHR43877">
    <property type="entry name" value="AMINOALKYLPHOSPHONATE N-ACETYLTRANSFERASE-RELATED-RELATED"/>
    <property type="match status" value="1"/>
</dbReference>
<dbReference type="PANTHER" id="PTHR43877:SF2">
    <property type="entry name" value="AMINOALKYLPHOSPHONATE N-ACETYLTRANSFERASE-RELATED"/>
    <property type="match status" value="1"/>
</dbReference>
<dbReference type="InterPro" id="IPR000182">
    <property type="entry name" value="GNAT_dom"/>
</dbReference>
<name>A0ABY4YS05_9MICO</name>
<dbReference type="Pfam" id="PF00583">
    <property type="entry name" value="Acetyltransf_1"/>
    <property type="match status" value="1"/>
</dbReference>
<sequence>MSSPEVTTQPLSALPSGWTSQEPTDADVEDLVRLLRRHEKQARGWPGADSEQVTADVTGRGAAMRTHWLIRDPEGAARAWVSCHDRAAGRVLVGVTIDPELDADLAEPVAAYCFGLAEQISAGIAADRGLAATQMDSGAFQDDERQDRWLKAGGFTLVRTWWQMERPVTPEEATEHPEPREGVVVRRVRRDGAVGLPEDADLHAVHEILEESFADHFNNYRETFEEFLTRLRADPGHRWDHWWVAEVDGRPAGALVGTTVTGRLDADGNPVPDGSYVEYIGVHSSARGRGVAKALLWAVIADAAARGRNRVGLEVDAQSPTGADGLYTSLGWETSYVTESWHKDVAASAG</sequence>
<dbReference type="CDD" id="cd04301">
    <property type="entry name" value="NAT_SF"/>
    <property type="match status" value="1"/>
</dbReference>
<keyword evidence="6" id="KW-1185">Reference proteome</keyword>
<feature type="region of interest" description="Disordered" evidence="3">
    <location>
        <begin position="1"/>
        <end position="25"/>
    </location>
</feature>
<dbReference type="Gene3D" id="3.40.630.30">
    <property type="match status" value="1"/>
</dbReference>
<protein>
    <submittedName>
        <fullName evidence="5">GNAT family N-acetyltransferase</fullName>
    </submittedName>
</protein>
<keyword evidence="2" id="KW-0012">Acyltransferase</keyword>
<evidence type="ECO:0000256" key="3">
    <source>
        <dbReference type="SAM" id="MobiDB-lite"/>
    </source>
</evidence>
<dbReference type="EMBL" id="CP099489">
    <property type="protein sequence ID" value="USQ79367.1"/>
    <property type="molecule type" value="Genomic_DNA"/>
</dbReference>
<dbReference type="SUPFAM" id="SSF55729">
    <property type="entry name" value="Acyl-CoA N-acyltransferases (Nat)"/>
    <property type="match status" value="1"/>
</dbReference>
<dbReference type="InterPro" id="IPR050832">
    <property type="entry name" value="Bact_Acetyltransf"/>
</dbReference>
<dbReference type="Proteomes" id="UP001056455">
    <property type="component" value="Chromosome"/>
</dbReference>
<dbReference type="InterPro" id="IPR016181">
    <property type="entry name" value="Acyl_CoA_acyltransferase"/>
</dbReference>
<feature type="domain" description="N-acetyltransferase" evidence="4">
    <location>
        <begin position="183"/>
        <end position="350"/>
    </location>
</feature>
<keyword evidence="1" id="KW-0808">Transferase</keyword>
<reference evidence="5" key="1">
    <citation type="submission" date="2022-06" db="EMBL/GenBank/DDBJ databases">
        <title>Ornithinimicrobium HY1793.</title>
        <authorList>
            <person name="Huang Y."/>
        </authorList>
    </citation>
    <scope>NUCLEOTIDE SEQUENCE</scope>
    <source>
        <strain evidence="5">HY1793</strain>
    </source>
</reference>
<dbReference type="RefSeq" id="WP_252592386.1">
    <property type="nucleotide sequence ID" value="NZ_CP099489.1"/>
</dbReference>
<evidence type="ECO:0000259" key="4">
    <source>
        <dbReference type="PROSITE" id="PS51186"/>
    </source>
</evidence>
<gene>
    <name evidence="5" type="ORF">NF556_17430</name>
</gene>
<evidence type="ECO:0000313" key="6">
    <source>
        <dbReference type="Proteomes" id="UP001056455"/>
    </source>
</evidence>
<feature type="compositionally biased region" description="Polar residues" evidence="3">
    <location>
        <begin position="1"/>
        <end position="23"/>
    </location>
</feature>
<evidence type="ECO:0000256" key="2">
    <source>
        <dbReference type="ARBA" id="ARBA00023315"/>
    </source>
</evidence>
<dbReference type="PROSITE" id="PS51186">
    <property type="entry name" value="GNAT"/>
    <property type="match status" value="1"/>
</dbReference>
<accession>A0ABY4YS05</accession>
<proteinExistence type="predicted"/>
<organism evidence="5 6">
    <name type="scientific">Ornithinimicrobium faecis</name>
    <dbReference type="NCBI Taxonomy" id="2934158"/>
    <lineage>
        <taxon>Bacteria</taxon>
        <taxon>Bacillati</taxon>
        <taxon>Actinomycetota</taxon>
        <taxon>Actinomycetes</taxon>
        <taxon>Micrococcales</taxon>
        <taxon>Ornithinimicrobiaceae</taxon>
        <taxon>Ornithinimicrobium</taxon>
    </lineage>
</organism>
<evidence type="ECO:0000256" key="1">
    <source>
        <dbReference type="ARBA" id="ARBA00022679"/>
    </source>
</evidence>